<sequence length="417" mass="45470">MPVRAEVEDAAEAARNEVTGGALSGVRVLEIGSIVAGPFAGRLLADHGADVIKIEAPGRPDPLRDWGQHAYRGHRLWWTIHARNKRCVTLDLRSERGQDLFLDLVRQADVVIENFRPGTLERWNLGYDRLGAANRGLVLARVSGFGQTGPYRHRPGYASVAEAMGGLRAINGFPGQAPPRMAVSLGDSLAGMFAVQGVLAALLHRQRTGQGQVVDVALTESSLALLESVIPEYDRLGKVRQPSGTRLDGIAPSNLFRTKDEKWLIVAANQDTVFRRLCTVMERPELAVDPRFATHVARGEHQDLIESIVADWVSERTADETLSRLEEADVVAGPVYTAADIVADPQFRARDMLVPHHDERLGEDVLGPGVVPRLSGTPGAVRWAGPPEPGWHNEEVYGQLLALGPDEIAELRREGVV</sequence>
<accession>A0AAU2AGP4</accession>
<dbReference type="PANTHER" id="PTHR48228">
    <property type="entry name" value="SUCCINYL-COA--D-CITRAMALATE COA-TRANSFERASE"/>
    <property type="match status" value="1"/>
</dbReference>
<dbReference type="SUPFAM" id="SSF89796">
    <property type="entry name" value="CoA-transferase family III (CaiB/BaiF)"/>
    <property type="match status" value="1"/>
</dbReference>
<evidence type="ECO:0000256" key="1">
    <source>
        <dbReference type="ARBA" id="ARBA00008383"/>
    </source>
</evidence>
<reference evidence="3" key="1">
    <citation type="submission" date="2022-10" db="EMBL/GenBank/DDBJ databases">
        <title>The complete genomes of actinobacterial strains from the NBC collection.</title>
        <authorList>
            <person name="Joergensen T.S."/>
            <person name="Alvarez Arevalo M."/>
            <person name="Sterndorff E.B."/>
            <person name="Faurdal D."/>
            <person name="Vuksanovic O."/>
            <person name="Mourched A.-S."/>
            <person name="Charusanti P."/>
            <person name="Shaw S."/>
            <person name="Blin K."/>
            <person name="Weber T."/>
        </authorList>
    </citation>
    <scope>NUCLEOTIDE SEQUENCE</scope>
    <source>
        <strain evidence="3">NBC_00093</strain>
    </source>
</reference>
<protein>
    <submittedName>
        <fullName evidence="3">CoA transferase</fullName>
    </submittedName>
</protein>
<dbReference type="InterPro" id="IPR023606">
    <property type="entry name" value="CoA-Trfase_III_dom_1_sf"/>
</dbReference>
<evidence type="ECO:0000313" key="3">
    <source>
        <dbReference type="EMBL" id="WTT22688.1"/>
    </source>
</evidence>
<dbReference type="EMBL" id="CP108222">
    <property type="protein sequence ID" value="WTT22688.1"/>
    <property type="molecule type" value="Genomic_DNA"/>
</dbReference>
<gene>
    <name evidence="3" type="ORF">OHA22_47700</name>
</gene>
<dbReference type="PANTHER" id="PTHR48228:SF6">
    <property type="entry name" value="L-CARNITINE COA-TRANSFERASE"/>
    <property type="match status" value="1"/>
</dbReference>
<evidence type="ECO:0000256" key="2">
    <source>
        <dbReference type="ARBA" id="ARBA00022679"/>
    </source>
</evidence>
<dbReference type="InterPro" id="IPR050509">
    <property type="entry name" value="CoA-transferase_III"/>
</dbReference>
<keyword evidence="2 3" id="KW-0808">Transferase</keyword>
<dbReference type="GO" id="GO:0016740">
    <property type="term" value="F:transferase activity"/>
    <property type="evidence" value="ECO:0007669"/>
    <property type="project" value="UniProtKB-KW"/>
</dbReference>
<dbReference type="Gene3D" id="3.40.50.10540">
    <property type="entry name" value="Crotonobetainyl-coa:carnitine coa-transferase, domain 1"/>
    <property type="match status" value="1"/>
</dbReference>
<comment type="similarity">
    <text evidence="1">Belongs to the CoA-transferase III family.</text>
</comment>
<dbReference type="InterPro" id="IPR044855">
    <property type="entry name" value="CoA-Trfase_III_dom3_sf"/>
</dbReference>
<dbReference type="AlphaFoldDB" id="A0AAU2AGP4"/>
<organism evidence="3">
    <name type="scientific">Streptomyces sp. NBC_00093</name>
    <dbReference type="NCBI Taxonomy" id="2975649"/>
    <lineage>
        <taxon>Bacteria</taxon>
        <taxon>Bacillati</taxon>
        <taxon>Actinomycetota</taxon>
        <taxon>Actinomycetes</taxon>
        <taxon>Kitasatosporales</taxon>
        <taxon>Streptomycetaceae</taxon>
        <taxon>Streptomyces</taxon>
    </lineage>
</organism>
<dbReference type="InterPro" id="IPR003673">
    <property type="entry name" value="CoA-Trfase_fam_III"/>
</dbReference>
<name>A0AAU2AGP4_9ACTN</name>
<dbReference type="Pfam" id="PF02515">
    <property type="entry name" value="CoA_transf_3"/>
    <property type="match status" value="1"/>
</dbReference>
<dbReference type="Gene3D" id="3.30.1540.10">
    <property type="entry name" value="formyl-coa transferase, domain 3"/>
    <property type="match status" value="1"/>
</dbReference>
<proteinExistence type="inferred from homology"/>